<reference evidence="3 4" key="1">
    <citation type="submission" date="2019-04" db="EMBL/GenBank/DDBJ databases">
        <title>Pedobacter sp. AR-2-6 sp. nov., isolated from Arctic soil.</title>
        <authorList>
            <person name="Dahal R.H."/>
            <person name="Kim D.-U."/>
        </authorList>
    </citation>
    <scope>NUCLEOTIDE SEQUENCE [LARGE SCALE GENOMIC DNA]</scope>
    <source>
        <strain evidence="3 4">AR-2-6</strain>
    </source>
</reference>
<feature type="transmembrane region" description="Helical" evidence="1">
    <location>
        <begin position="133"/>
        <end position="154"/>
    </location>
</feature>
<dbReference type="SMART" id="SM00850">
    <property type="entry name" value="LytTR"/>
    <property type="match status" value="1"/>
</dbReference>
<keyword evidence="1" id="KW-0472">Membrane</keyword>
<feature type="transmembrane region" description="Helical" evidence="1">
    <location>
        <begin position="91"/>
        <end position="113"/>
    </location>
</feature>
<dbReference type="PANTHER" id="PTHR37299">
    <property type="entry name" value="TRANSCRIPTIONAL REGULATOR-RELATED"/>
    <property type="match status" value="1"/>
</dbReference>
<gene>
    <name evidence="3" type="ORF">FA045_11305</name>
</gene>
<dbReference type="AlphaFoldDB" id="A0A4U1C495"/>
<dbReference type="InterPro" id="IPR046947">
    <property type="entry name" value="LytR-like"/>
</dbReference>
<keyword evidence="1" id="KW-0812">Transmembrane</keyword>
<evidence type="ECO:0000256" key="1">
    <source>
        <dbReference type="SAM" id="Phobius"/>
    </source>
</evidence>
<dbReference type="PANTHER" id="PTHR37299:SF1">
    <property type="entry name" value="STAGE 0 SPORULATION PROTEIN A HOMOLOG"/>
    <property type="match status" value="1"/>
</dbReference>
<dbReference type="OrthoDB" id="746113at2"/>
<accession>A0A4U1C495</accession>
<dbReference type="PROSITE" id="PS50930">
    <property type="entry name" value="HTH_LYTTR"/>
    <property type="match status" value="1"/>
</dbReference>
<dbReference type="EMBL" id="SWBO01000005">
    <property type="protein sequence ID" value="TKC00020.1"/>
    <property type="molecule type" value="Genomic_DNA"/>
</dbReference>
<keyword evidence="4" id="KW-1185">Reference proteome</keyword>
<organism evidence="3 4">
    <name type="scientific">Pedobacter cryotolerans</name>
    <dbReference type="NCBI Taxonomy" id="2571270"/>
    <lineage>
        <taxon>Bacteria</taxon>
        <taxon>Pseudomonadati</taxon>
        <taxon>Bacteroidota</taxon>
        <taxon>Sphingobacteriia</taxon>
        <taxon>Sphingobacteriales</taxon>
        <taxon>Sphingobacteriaceae</taxon>
        <taxon>Pedobacter</taxon>
    </lineage>
</organism>
<dbReference type="Proteomes" id="UP000310477">
    <property type="component" value="Unassembled WGS sequence"/>
</dbReference>
<dbReference type="Gene3D" id="2.40.50.1020">
    <property type="entry name" value="LytTr DNA-binding domain"/>
    <property type="match status" value="1"/>
</dbReference>
<feature type="domain" description="HTH LytTR-type" evidence="2">
    <location>
        <begin position="184"/>
        <end position="293"/>
    </location>
</feature>
<feature type="transmembrane region" description="Helical" evidence="1">
    <location>
        <begin position="16"/>
        <end position="34"/>
    </location>
</feature>
<dbReference type="GO" id="GO:0000156">
    <property type="term" value="F:phosphorelay response regulator activity"/>
    <property type="evidence" value="ECO:0007669"/>
    <property type="project" value="InterPro"/>
</dbReference>
<dbReference type="Pfam" id="PF04397">
    <property type="entry name" value="LytTR"/>
    <property type="match status" value="1"/>
</dbReference>
<evidence type="ECO:0000259" key="2">
    <source>
        <dbReference type="PROSITE" id="PS50930"/>
    </source>
</evidence>
<protein>
    <submittedName>
        <fullName evidence="3">LytTR family transcriptional regulator</fullName>
    </submittedName>
</protein>
<dbReference type="GO" id="GO:0003677">
    <property type="term" value="F:DNA binding"/>
    <property type="evidence" value="ECO:0007669"/>
    <property type="project" value="InterPro"/>
</dbReference>
<evidence type="ECO:0000313" key="3">
    <source>
        <dbReference type="EMBL" id="TKC00020.1"/>
    </source>
</evidence>
<name>A0A4U1C495_9SPHI</name>
<dbReference type="InterPro" id="IPR007492">
    <property type="entry name" value="LytTR_DNA-bd_dom"/>
</dbReference>
<comment type="caution">
    <text evidence="3">The sequence shown here is derived from an EMBL/GenBank/DDBJ whole genome shotgun (WGS) entry which is preliminary data.</text>
</comment>
<evidence type="ECO:0000313" key="4">
    <source>
        <dbReference type="Proteomes" id="UP000310477"/>
    </source>
</evidence>
<keyword evidence="1" id="KW-1133">Transmembrane helix</keyword>
<feature type="transmembrane region" description="Helical" evidence="1">
    <location>
        <begin position="54"/>
        <end position="71"/>
    </location>
</feature>
<sequence length="297" mass="35307">MRNNLQLQTNSRKVKYLHWSLLLVISLVIAHLIVTESQKKPMLVLIHQFNYKVAMAFSWTMTFAIMYWINWCTRFLDTYRPWTGNWIVRTLIQFVLGVLAVLIFDILVVKGYFDAFNRDFRKSGYMEVEFPIVRLMVLLMNVTNIAWFFAANYYHTKRKNEELGEFIKLLTDKEQQQKFYRRTIKAHLGNRIILVELNEIACFAREDNIGYVYLLDGHKFNIDLKLYQLNALLDSSSFYQINRSVIISLDIVKGFEKVKNQQAAIILKEGNQLEVSLLVSRDRFEGFKERFDTYRMF</sequence>
<proteinExistence type="predicted"/>
<dbReference type="RefSeq" id="WP_136877183.1">
    <property type="nucleotide sequence ID" value="NZ_SWBO01000005.1"/>
</dbReference>